<dbReference type="Proteomes" id="UP001152795">
    <property type="component" value="Unassembled WGS sequence"/>
</dbReference>
<organism evidence="2 3">
    <name type="scientific">Paramuricea clavata</name>
    <name type="common">Red gorgonian</name>
    <name type="synonym">Violescent sea-whip</name>
    <dbReference type="NCBI Taxonomy" id="317549"/>
    <lineage>
        <taxon>Eukaryota</taxon>
        <taxon>Metazoa</taxon>
        <taxon>Cnidaria</taxon>
        <taxon>Anthozoa</taxon>
        <taxon>Octocorallia</taxon>
        <taxon>Malacalcyonacea</taxon>
        <taxon>Plexauridae</taxon>
        <taxon>Paramuricea</taxon>
    </lineage>
</organism>
<gene>
    <name evidence="2" type="ORF">PACLA_8A008280</name>
</gene>
<reference evidence="2" key="1">
    <citation type="submission" date="2020-04" db="EMBL/GenBank/DDBJ databases">
        <authorList>
            <person name="Alioto T."/>
            <person name="Alioto T."/>
            <person name="Gomez Garrido J."/>
        </authorList>
    </citation>
    <scope>NUCLEOTIDE SEQUENCE</scope>
    <source>
        <strain evidence="2">A484AB</strain>
    </source>
</reference>
<evidence type="ECO:0000256" key="1">
    <source>
        <dbReference type="SAM" id="MobiDB-lite"/>
    </source>
</evidence>
<feature type="region of interest" description="Disordered" evidence="1">
    <location>
        <begin position="71"/>
        <end position="99"/>
    </location>
</feature>
<comment type="caution">
    <text evidence="2">The sequence shown here is derived from an EMBL/GenBank/DDBJ whole genome shotgun (WGS) entry which is preliminary data.</text>
</comment>
<evidence type="ECO:0000313" key="3">
    <source>
        <dbReference type="Proteomes" id="UP001152795"/>
    </source>
</evidence>
<dbReference type="AlphaFoldDB" id="A0A6S7IYQ3"/>
<name>A0A6S7IYQ3_PARCT</name>
<dbReference type="EMBL" id="CACRXK020013145">
    <property type="protein sequence ID" value="CAB4024635.1"/>
    <property type="molecule type" value="Genomic_DNA"/>
</dbReference>
<dbReference type="OrthoDB" id="5989126at2759"/>
<protein>
    <submittedName>
        <fullName evidence="2">Uncharacterized protein</fullName>
    </submittedName>
</protein>
<feature type="non-terminal residue" evidence="2">
    <location>
        <position position="1"/>
    </location>
</feature>
<sequence length="115" mass="12892">MASATNERNRGSKRLKWTEKMNLGCLDCKRKAQDLVASENPPARGYEQLGLTSQNLRDRAARLEKVMEYTSRQSNGNGIDDIDMVESREQDESGVKTQNNEILKSTVAIDTTAEN</sequence>
<keyword evidence="3" id="KW-1185">Reference proteome</keyword>
<accession>A0A6S7IYQ3</accession>
<proteinExistence type="predicted"/>
<feature type="compositionally biased region" description="Basic and acidic residues" evidence="1">
    <location>
        <begin position="85"/>
        <end position="94"/>
    </location>
</feature>
<evidence type="ECO:0000313" key="2">
    <source>
        <dbReference type="EMBL" id="CAB4024635.1"/>
    </source>
</evidence>